<dbReference type="EMBL" id="UIDG01000462">
    <property type="protein sequence ID" value="SUS07860.1"/>
    <property type="molecule type" value="Genomic_DNA"/>
</dbReference>
<dbReference type="AlphaFoldDB" id="A0A380THD6"/>
<keyword evidence="2" id="KW-1133">Transmembrane helix</keyword>
<proteinExistence type="predicted"/>
<keyword evidence="2" id="KW-0472">Membrane</keyword>
<accession>A0A380THD6</accession>
<evidence type="ECO:0008006" key="4">
    <source>
        <dbReference type="Google" id="ProtNLM"/>
    </source>
</evidence>
<feature type="transmembrane region" description="Helical" evidence="2">
    <location>
        <begin position="242"/>
        <end position="260"/>
    </location>
</feature>
<feature type="transmembrane region" description="Helical" evidence="2">
    <location>
        <begin position="172"/>
        <end position="191"/>
    </location>
</feature>
<organism evidence="3">
    <name type="scientific">metagenome</name>
    <dbReference type="NCBI Taxonomy" id="256318"/>
    <lineage>
        <taxon>unclassified sequences</taxon>
        <taxon>metagenomes</taxon>
    </lineage>
</organism>
<feature type="transmembrane region" description="Helical" evidence="2">
    <location>
        <begin position="203"/>
        <end position="230"/>
    </location>
</feature>
<feature type="transmembrane region" description="Helical" evidence="2">
    <location>
        <begin position="369"/>
        <end position="387"/>
    </location>
</feature>
<gene>
    <name evidence="3" type="ORF">DF3PB_5140001</name>
</gene>
<feature type="transmembrane region" description="Helical" evidence="2">
    <location>
        <begin position="318"/>
        <end position="334"/>
    </location>
</feature>
<reference evidence="3" key="1">
    <citation type="submission" date="2018-07" db="EMBL/GenBank/DDBJ databases">
        <authorList>
            <person name="Quirk P.G."/>
            <person name="Krulwich T.A."/>
        </authorList>
    </citation>
    <scope>NUCLEOTIDE SEQUENCE</scope>
</reference>
<keyword evidence="2" id="KW-0812">Transmembrane</keyword>
<name>A0A380THD6_9ZZZZ</name>
<feature type="transmembrane region" description="Helical" evidence="2">
    <location>
        <begin position="111"/>
        <end position="133"/>
    </location>
</feature>
<evidence type="ECO:0000256" key="2">
    <source>
        <dbReference type="SAM" id="Phobius"/>
    </source>
</evidence>
<feature type="region of interest" description="Disordered" evidence="1">
    <location>
        <begin position="590"/>
        <end position="625"/>
    </location>
</feature>
<evidence type="ECO:0000313" key="3">
    <source>
        <dbReference type="EMBL" id="SUS07860.1"/>
    </source>
</evidence>
<sequence length="660" mass="71673">MGVPMSQTEVGVLAAQSVHASPGGGLLVRAPFAWRTLAITVPLGALAVLLALALVVPGASFQTHLVHDHLIFADLAHRVANGAVQHLDFHSPLGILTALLPAWGYHLTGTYGAALPTAHALFLLGLTPVLLYVVQTRLRWFIALPLGAYVLLLVATPLLPGHAVSVLTWAMWYNRLGWAVLIVLLLLALPPNRERQPLILGDALVAAVLVGILFYTKITFALFALAFLLLWPLFDPRARRSALLAGGLVLLFGVCVELLWPIHRGYVEDIAFAIRASPQVTSGVLQPVKQALRFPTETALLLLGGSILVARGRSWRDALLLLFIFVAATMIVVQNTDDRALPLVVAGLAFAAERLWRLSAEPRDGWRDGAALVALTCLALFLVQPLLHNAIAITTHAWHASRIQQASDLPDALRGFHVGTAKGPRVIVDAPDLLPEAARAGPAAAIVTSLFSDHQRWYLSGSEYLFTIGQAVAELQDSGVAAQETFVFDAINPIPMTLGWPSQNGVLFAYHVNRQFSREVHQPAETVLGHIGIALVPKFPLGSREKGLLLELYSGYLRQNFRLARESAYWEVWQRTSRVAVAPEPTVLAQANQPPAVKPQPAKPPAVRSTPAPPAKGNDADTLLREATEFQEQKIDKAAEDVQDLNERRKALQVPPRHDN</sequence>
<feature type="transmembrane region" description="Helical" evidence="2">
    <location>
        <begin position="32"/>
        <end position="56"/>
    </location>
</feature>
<evidence type="ECO:0000256" key="1">
    <source>
        <dbReference type="SAM" id="MobiDB-lite"/>
    </source>
</evidence>
<feature type="transmembrane region" description="Helical" evidence="2">
    <location>
        <begin position="140"/>
        <end position="160"/>
    </location>
</feature>
<protein>
    <recommendedName>
        <fullName evidence="4">Transmembrane protein</fullName>
    </recommendedName>
</protein>